<proteinExistence type="predicted"/>
<dbReference type="SUPFAM" id="SSF54909">
    <property type="entry name" value="Dimeric alpha+beta barrel"/>
    <property type="match status" value="1"/>
</dbReference>
<keyword evidence="3" id="KW-1185">Reference proteome</keyword>
<reference evidence="2 3" key="1">
    <citation type="journal article" date="2012" name="Appl. Environ. Microbiol.">
        <title>Genome Sequence of Thermotolerant Bacillus methanolicus: Features and Regulation Related to Methylotrophy and Production of L-Lysine and L-Glutamate from Methanol.</title>
        <authorList>
            <person name="Heggeset T.M."/>
            <person name="Krog A."/>
            <person name="Balzer S."/>
            <person name="Wentzel A."/>
            <person name="Ellingsen T.E."/>
            <person name="Brautaset T."/>
        </authorList>
    </citation>
    <scope>NUCLEOTIDE SEQUENCE [LARGE SCALE GENOMIC DNA]</scope>
    <source>
        <strain evidence="2 3">PB1</strain>
    </source>
</reference>
<comment type="caution">
    <text evidence="2">The sequence shown here is derived from an EMBL/GenBank/DDBJ whole genome shotgun (WGS) entry which is preliminary data.</text>
</comment>
<sequence>MSGFAKTPEPPYFAVIFVSQRTKGDRGYARMAEKMLELASKQKGFLDVESARVEGLGITVSYWDSLDAIKNWKENSAHKVAQDKGKIERYKNFALRVCKVERDKFFEKLYNVQLLLIGTNYKKGIVFFSLNKRSRIIEWLFLEFCCFNTNKRRRDNHSAPIFPNPSPNFME</sequence>
<feature type="domain" description="ABM" evidence="1">
    <location>
        <begin position="28"/>
        <end position="83"/>
    </location>
</feature>
<dbReference type="InterPro" id="IPR007138">
    <property type="entry name" value="ABM_dom"/>
</dbReference>
<dbReference type="eggNOG" id="COG2329">
    <property type="taxonomic scope" value="Bacteria"/>
</dbReference>
<dbReference type="PANTHER" id="PTHR37811">
    <property type="entry name" value="BLL5343 PROTEIN"/>
    <property type="match status" value="1"/>
</dbReference>
<dbReference type="AlphaFoldDB" id="I3E6F6"/>
<dbReference type="STRING" id="997296.PB1_04035"/>
<gene>
    <name evidence="2" type="ORF">PB1_04035</name>
</gene>
<accession>I3E6F6</accession>
<evidence type="ECO:0000313" key="3">
    <source>
        <dbReference type="Proteomes" id="UP000010523"/>
    </source>
</evidence>
<dbReference type="InterPro" id="IPR011008">
    <property type="entry name" value="Dimeric_a/b-barrel"/>
</dbReference>
<protein>
    <recommendedName>
        <fullName evidence="1">ABM domain-containing protein</fullName>
    </recommendedName>
</protein>
<dbReference type="Gene3D" id="3.30.70.100">
    <property type="match status" value="1"/>
</dbReference>
<evidence type="ECO:0000313" key="2">
    <source>
        <dbReference type="EMBL" id="EIJ82077.1"/>
    </source>
</evidence>
<name>I3E6F6_BACMT</name>
<dbReference type="EMBL" id="AFEU01000001">
    <property type="protein sequence ID" value="EIJ82077.1"/>
    <property type="molecule type" value="Genomic_DNA"/>
</dbReference>
<evidence type="ECO:0000259" key="1">
    <source>
        <dbReference type="Pfam" id="PF03992"/>
    </source>
</evidence>
<dbReference type="Pfam" id="PF03992">
    <property type="entry name" value="ABM"/>
    <property type="match status" value="1"/>
</dbReference>
<dbReference type="PANTHER" id="PTHR37811:SF2">
    <property type="entry name" value="ABM DOMAIN-CONTAINING PROTEIN"/>
    <property type="match status" value="1"/>
</dbReference>
<dbReference type="InterPro" id="IPR052936">
    <property type="entry name" value="Jasmonate_Hydroxylase-like"/>
</dbReference>
<organism evidence="2 3">
    <name type="scientific">Bacillus methanolicus PB1</name>
    <dbReference type="NCBI Taxonomy" id="997296"/>
    <lineage>
        <taxon>Bacteria</taxon>
        <taxon>Bacillati</taxon>
        <taxon>Bacillota</taxon>
        <taxon>Bacilli</taxon>
        <taxon>Bacillales</taxon>
        <taxon>Bacillaceae</taxon>
        <taxon>Bacillus</taxon>
    </lineage>
</organism>
<dbReference type="PATRIC" id="fig|997296.3.peg.879"/>
<dbReference type="Proteomes" id="UP000010523">
    <property type="component" value="Unassembled WGS sequence"/>
</dbReference>